<dbReference type="Proteomes" id="UP000316541">
    <property type="component" value="Unassembled WGS sequence"/>
</dbReference>
<dbReference type="AlphaFoldDB" id="A0A544YKF0"/>
<dbReference type="Pfam" id="PF00107">
    <property type="entry name" value="ADH_zinc_N"/>
    <property type="match status" value="1"/>
</dbReference>
<accession>A0A544YKF0</accession>
<feature type="domain" description="Enoyl reductase (ER)" evidence="6">
    <location>
        <begin position="7"/>
        <end position="344"/>
    </location>
</feature>
<evidence type="ECO:0000313" key="7">
    <source>
        <dbReference type="EMBL" id="TQS17255.1"/>
    </source>
</evidence>
<dbReference type="Pfam" id="PF08240">
    <property type="entry name" value="ADH_N"/>
    <property type="match status" value="1"/>
</dbReference>
<dbReference type="SUPFAM" id="SSF51735">
    <property type="entry name" value="NAD(P)-binding Rossmann-fold domains"/>
    <property type="match status" value="1"/>
</dbReference>
<dbReference type="GO" id="GO:0016491">
    <property type="term" value="F:oxidoreductase activity"/>
    <property type="evidence" value="ECO:0007669"/>
    <property type="project" value="UniProtKB-KW"/>
</dbReference>
<dbReference type="SUPFAM" id="SSF50129">
    <property type="entry name" value="GroES-like"/>
    <property type="match status" value="1"/>
</dbReference>
<dbReference type="PANTHER" id="PTHR43401:SF2">
    <property type="entry name" value="L-THREONINE 3-DEHYDROGENASE"/>
    <property type="match status" value="1"/>
</dbReference>
<evidence type="ECO:0000313" key="8">
    <source>
        <dbReference type="Proteomes" id="UP000316541"/>
    </source>
</evidence>
<comment type="cofactor">
    <cofactor evidence="1 5">
        <name>Zn(2+)</name>
        <dbReference type="ChEBI" id="CHEBI:29105"/>
    </cofactor>
</comment>
<name>A0A544YKF0_9ACTN</name>
<dbReference type="InterPro" id="IPR020843">
    <property type="entry name" value="ER"/>
</dbReference>
<dbReference type="InterPro" id="IPR002328">
    <property type="entry name" value="ADH_Zn_CS"/>
</dbReference>
<sequence>MKVARFHAPGDIRLEEVPEPVARPGEVKIRVRNCSTCGTDVKIYRFGHHHIRPPRVMGHEIAGEIVELGEGVTGWSPGDRVQVIAAIPCGQCEECRRGHLTVCPNQESMGYHYDGGFAQYMVVPAKVLAVDGLNRIPDGVGFAEASLAEPLACVLNGQELARVGEGDDVVVVGSGPIGCLHVRLARSRGAARVFLADLNAERLAMAADLVRPDAAICSGETDLVDEVLKLTGGRGADVVITAAASGAAQQQALQMAARQGRISFFGGLPKDDPIIACDSNLVHYRELTIVGANGSSPAHNARALGLIAEGAVPVADLITHRLGLDEVMDAIDVVARGAAIKVTIEP</sequence>
<evidence type="ECO:0000256" key="1">
    <source>
        <dbReference type="ARBA" id="ARBA00001947"/>
    </source>
</evidence>
<keyword evidence="3 5" id="KW-0862">Zinc</keyword>
<gene>
    <name evidence="7" type="ORF">FLX08_30270</name>
</gene>
<dbReference type="InterPro" id="IPR013154">
    <property type="entry name" value="ADH-like_N"/>
</dbReference>
<evidence type="ECO:0000256" key="2">
    <source>
        <dbReference type="ARBA" id="ARBA00022723"/>
    </source>
</evidence>
<evidence type="ECO:0000256" key="3">
    <source>
        <dbReference type="ARBA" id="ARBA00022833"/>
    </source>
</evidence>
<dbReference type="Gene3D" id="3.90.180.10">
    <property type="entry name" value="Medium-chain alcohol dehydrogenases, catalytic domain"/>
    <property type="match status" value="1"/>
</dbReference>
<dbReference type="SMART" id="SM00829">
    <property type="entry name" value="PKS_ER"/>
    <property type="match status" value="1"/>
</dbReference>
<organism evidence="7 8">
    <name type="scientific">Microbispora hainanensis</name>
    <dbReference type="NCBI Taxonomy" id="568844"/>
    <lineage>
        <taxon>Bacteria</taxon>
        <taxon>Bacillati</taxon>
        <taxon>Actinomycetota</taxon>
        <taxon>Actinomycetes</taxon>
        <taxon>Streptosporangiales</taxon>
        <taxon>Streptosporangiaceae</taxon>
        <taxon>Microbispora</taxon>
    </lineage>
</organism>
<dbReference type="Gene3D" id="3.40.50.720">
    <property type="entry name" value="NAD(P)-binding Rossmann-like Domain"/>
    <property type="match status" value="1"/>
</dbReference>
<keyword evidence="2 5" id="KW-0479">Metal-binding</keyword>
<dbReference type="CDD" id="cd08235">
    <property type="entry name" value="iditol_2_DH_like"/>
    <property type="match status" value="1"/>
</dbReference>
<dbReference type="InterPro" id="IPR013149">
    <property type="entry name" value="ADH-like_C"/>
</dbReference>
<dbReference type="InterPro" id="IPR011032">
    <property type="entry name" value="GroES-like_sf"/>
</dbReference>
<dbReference type="RefSeq" id="WP_142623673.1">
    <property type="nucleotide sequence ID" value="NZ_VIRM01000048.1"/>
</dbReference>
<dbReference type="InterPro" id="IPR036291">
    <property type="entry name" value="NAD(P)-bd_dom_sf"/>
</dbReference>
<evidence type="ECO:0000259" key="6">
    <source>
        <dbReference type="SMART" id="SM00829"/>
    </source>
</evidence>
<reference evidence="7 8" key="1">
    <citation type="submission" date="2019-07" db="EMBL/GenBank/DDBJ databases">
        <title>Microbispora hainanensis DSM 45428.</title>
        <authorList>
            <person name="Thawai C."/>
        </authorList>
    </citation>
    <scope>NUCLEOTIDE SEQUENCE [LARGE SCALE GENOMIC DNA]</scope>
    <source>
        <strain evidence="7 8">DSM 45428</strain>
    </source>
</reference>
<dbReference type="PROSITE" id="PS00059">
    <property type="entry name" value="ADH_ZINC"/>
    <property type="match status" value="1"/>
</dbReference>
<comment type="caution">
    <text evidence="7">The sequence shown here is derived from an EMBL/GenBank/DDBJ whole genome shotgun (WGS) entry which is preliminary data.</text>
</comment>
<proteinExistence type="inferred from homology"/>
<dbReference type="PANTHER" id="PTHR43401">
    <property type="entry name" value="L-THREONINE 3-DEHYDROGENASE"/>
    <property type="match status" value="1"/>
</dbReference>
<comment type="similarity">
    <text evidence="5">Belongs to the zinc-containing alcohol dehydrogenase family.</text>
</comment>
<evidence type="ECO:0000256" key="4">
    <source>
        <dbReference type="ARBA" id="ARBA00023002"/>
    </source>
</evidence>
<dbReference type="GO" id="GO:0008270">
    <property type="term" value="F:zinc ion binding"/>
    <property type="evidence" value="ECO:0007669"/>
    <property type="project" value="InterPro"/>
</dbReference>
<dbReference type="EMBL" id="VIRM01000048">
    <property type="protein sequence ID" value="TQS17255.1"/>
    <property type="molecule type" value="Genomic_DNA"/>
</dbReference>
<evidence type="ECO:0000256" key="5">
    <source>
        <dbReference type="RuleBase" id="RU361277"/>
    </source>
</evidence>
<protein>
    <submittedName>
        <fullName evidence="7">Zinc-binding dehydrogenase</fullName>
    </submittedName>
</protein>
<dbReference type="InterPro" id="IPR050129">
    <property type="entry name" value="Zn_alcohol_dh"/>
</dbReference>
<keyword evidence="4" id="KW-0560">Oxidoreductase</keyword>